<dbReference type="RefSeq" id="WP_129601738.1">
    <property type="nucleotide sequence ID" value="NZ_SBLB01000003.1"/>
</dbReference>
<accession>A0A4Q2UJW5</accession>
<comment type="caution">
    <text evidence="3">The sequence shown here is derived from an EMBL/GenBank/DDBJ whole genome shotgun (WGS) entry which is preliminary data.</text>
</comment>
<sequence>MKNKLLLLSGMLLGAGASFGQTGDIYSGEAFRFSEIQQTGTARFRGLGGNQAALGGDASSLFGNPAGLGFYNRSEISISPTLNLNSSQASFLGSSLSENGAKFSVGQLGLIFAGGDNGNRRWRRTTFGVGYHQNINYFNRFTFQGRNNRSSFVDPIILDANARNVTGSQIDAEYDPNTNQATDLLAAAYQLFLVNGSPIGQNDSGAPFSRFDANRPRDQRNTFESTGSQSQWTFAYAGNLDDKLYLGVNVGLSSVRYNSENVLTEFIVNGQTFDNYSQRDRLTVRGNGFNLSVGAIYKLTPELQLGATVATPTFMSIRETFNQGLSVVARDPALPLIGNAVDVYPNDFNYSITSPFRASGGATVFLGKGKIGFLTASAEYVGYGGIRANTTNNSNAQANSDFRNDVRNSVQTTYQNVINFRGGAEFRAGQFRIRGGAAYLPDPYISRLDNIDRSRLLLSGGVGLRNERFFADVSGTYNTFKSAFTPYTLPNSADYGSAQITNNNTNVTLSVGTFF</sequence>
<evidence type="ECO:0000256" key="2">
    <source>
        <dbReference type="SAM" id="SignalP"/>
    </source>
</evidence>
<evidence type="ECO:0000256" key="1">
    <source>
        <dbReference type="SAM" id="MobiDB-lite"/>
    </source>
</evidence>
<gene>
    <name evidence="3" type="ORF">EQG79_13135</name>
</gene>
<name>A0A4Q2UJW5_9BACT</name>
<evidence type="ECO:0000313" key="4">
    <source>
        <dbReference type="Proteomes" id="UP000290407"/>
    </source>
</evidence>
<evidence type="ECO:0008006" key="5">
    <source>
        <dbReference type="Google" id="ProtNLM"/>
    </source>
</evidence>
<feature type="region of interest" description="Disordered" evidence="1">
    <location>
        <begin position="204"/>
        <end position="226"/>
    </location>
</feature>
<feature type="signal peptide" evidence="2">
    <location>
        <begin position="1"/>
        <end position="20"/>
    </location>
</feature>
<dbReference type="SUPFAM" id="SSF56935">
    <property type="entry name" value="Porins"/>
    <property type="match status" value="1"/>
</dbReference>
<dbReference type="AlphaFoldDB" id="A0A4Q2UJW5"/>
<dbReference type="Proteomes" id="UP000290407">
    <property type="component" value="Unassembled WGS sequence"/>
</dbReference>
<protein>
    <recommendedName>
        <fullName evidence="5">Aromatic hydrocarbon degradation protein</fullName>
    </recommendedName>
</protein>
<feature type="compositionally biased region" description="Basic and acidic residues" evidence="1">
    <location>
        <begin position="212"/>
        <end position="221"/>
    </location>
</feature>
<keyword evidence="4" id="KW-1185">Reference proteome</keyword>
<organism evidence="3 4">
    <name type="scientific">Spirosoma sordidisoli</name>
    <dbReference type="NCBI Taxonomy" id="2502893"/>
    <lineage>
        <taxon>Bacteria</taxon>
        <taxon>Pseudomonadati</taxon>
        <taxon>Bacteroidota</taxon>
        <taxon>Cytophagia</taxon>
        <taxon>Cytophagales</taxon>
        <taxon>Cytophagaceae</taxon>
        <taxon>Spirosoma</taxon>
    </lineage>
</organism>
<proteinExistence type="predicted"/>
<dbReference type="EMBL" id="SBLB01000003">
    <property type="protein sequence ID" value="RYC69544.1"/>
    <property type="molecule type" value="Genomic_DNA"/>
</dbReference>
<dbReference type="Gene3D" id="2.40.160.60">
    <property type="entry name" value="Outer membrane protein transport protein (OMPP1/FadL/TodX)"/>
    <property type="match status" value="1"/>
</dbReference>
<evidence type="ECO:0000313" key="3">
    <source>
        <dbReference type="EMBL" id="RYC69544.1"/>
    </source>
</evidence>
<reference evidence="3 4" key="1">
    <citation type="submission" date="2019-01" db="EMBL/GenBank/DDBJ databases">
        <title>Spirosoma flava sp. nov., a propanil-degrading bacterium isolated from herbicide-contaminated soil.</title>
        <authorList>
            <person name="Zhang L."/>
            <person name="Jiang J.-D."/>
        </authorList>
    </citation>
    <scope>NUCLEOTIDE SEQUENCE [LARGE SCALE GENOMIC DNA]</scope>
    <source>
        <strain evidence="3 4">TY50</strain>
    </source>
</reference>
<feature type="chain" id="PRO_5020276745" description="Aromatic hydrocarbon degradation protein" evidence="2">
    <location>
        <begin position="21"/>
        <end position="515"/>
    </location>
</feature>
<keyword evidence="2" id="KW-0732">Signal</keyword>